<accession>A0A081C4G7</accession>
<sequence>MKKETSKHDNIGEDGMRPEYDFASMTGGVRGKYYRAYRAGHTVNIHHEDGTVETRYFTLEDGAVMLEPDVLQYFPNSEAVNKALRCLIPIVSEHTHTPVKA</sequence>
<dbReference type="Proteomes" id="UP000030661">
    <property type="component" value="Unassembled WGS sequence"/>
</dbReference>
<evidence type="ECO:0000313" key="2">
    <source>
        <dbReference type="Proteomes" id="UP000030661"/>
    </source>
</evidence>
<evidence type="ECO:0000313" key="1">
    <source>
        <dbReference type="EMBL" id="GAK59472.1"/>
    </source>
</evidence>
<dbReference type="HOGENOM" id="CLU_173065_0_0_0"/>
<dbReference type="AlphaFoldDB" id="A0A081C4G7"/>
<gene>
    <name evidence="1" type="ORF">U27_06457</name>
</gene>
<name>A0A081C4G7_VECG1</name>
<dbReference type="eggNOG" id="ENOG503318T">
    <property type="taxonomic scope" value="Bacteria"/>
</dbReference>
<reference evidence="1 2" key="1">
    <citation type="journal article" date="2015" name="PeerJ">
        <title>First genomic representation of candidate bacterial phylum KSB3 points to enhanced environmental sensing as a trigger of wastewater bulking.</title>
        <authorList>
            <person name="Sekiguchi Y."/>
            <person name="Ohashi A."/>
            <person name="Parks D.H."/>
            <person name="Yamauchi T."/>
            <person name="Tyson G.W."/>
            <person name="Hugenholtz P."/>
        </authorList>
    </citation>
    <scope>NUCLEOTIDE SEQUENCE [LARGE SCALE GENOMIC DNA]</scope>
</reference>
<dbReference type="EMBL" id="DF820470">
    <property type="protein sequence ID" value="GAK59472.1"/>
    <property type="molecule type" value="Genomic_DNA"/>
</dbReference>
<keyword evidence="2" id="KW-1185">Reference proteome</keyword>
<dbReference type="STRING" id="1499967.U27_06457"/>
<protein>
    <submittedName>
        <fullName evidence="1">Uncharacterized protein</fullName>
    </submittedName>
</protein>
<proteinExistence type="predicted"/>
<organism evidence="1 2">
    <name type="scientific">Vecturithrix granuli</name>
    <dbReference type="NCBI Taxonomy" id="1499967"/>
    <lineage>
        <taxon>Bacteria</taxon>
        <taxon>Candidatus Moduliflexota</taxon>
        <taxon>Candidatus Vecturitrichia</taxon>
        <taxon>Candidatus Vecturitrichales</taxon>
        <taxon>Candidatus Vecturitrichaceae</taxon>
        <taxon>Candidatus Vecturithrix</taxon>
    </lineage>
</organism>